<keyword evidence="3" id="KW-1185">Reference proteome</keyword>
<dbReference type="RefSeq" id="WP_012370537.1">
    <property type="nucleotide sequence ID" value="NC_010556.1"/>
</dbReference>
<evidence type="ECO:0000313" key="2">
    <source>
        <dbReference type="EMBL" id="ACB61117.1"/>
    </source>
</evidence>
<dbReference type="OrthoDB" id="2355384at2"/>
<reference evidence="2 3" key="1">
    <citation type="journal article" date="2006" name="Extremophiles">
        <title>Characterization of Exiguobacterium isolates from the Siberian permafrost. Description of Exiguobacterium sibiricum sp. nov.</title>
        <authorList>
            <person name="Rodrigues D.F."/>
            <person name="Goris J."/>
            <person name="Vishnivetskaya T."/>
            <person name="Gilichinsky D."/>
            <person name="Thomashow M.F."/>
            <person name="Tiedje J.M."/>
        </authorList>
    </citation>
    <scope>NUCLEOTIDE SEQUENCE [LARGE SCALE GENOMIC DNA]</scope>
    <source>
        <strain evidence="3">DSM 17290 / CIP 109462 / JCM 13490 / 255-15</strain>
    </source>
</reference>
<evidence type="ECO:0000313" key="3">
    <source>
        <dbReference type="Proteomes" id="UP000001681"/>
    </source>
</evidence>
<gene>
    <name evidence="2" type="ordered locus">Exig_1662</name>
</gene>
<feature type="transmembrane region" description="Helical" evidence="1">
    <location>
        <begin position="45"/>
        <end position="64"/>
    </location>
</feature>
<dbReference type="STRING" id="262543.Exig_1662"/>
<dbReference type="HOGENOM" id="CLU_2843346_0_0_9"/>
<dbReference type="Proteomes" id="UP000001681">
    <property type="component" value="Chromosome"/>
</dbReference>
<feature type="transmembrane region" description="Helical" evidence="1">
    <location>
        <begin position="6"/>
        <end position="25"/>
    </location>
</feature>
<dbReference type="EMBL" id="CP001022">
    <property type="protein sequence ID" value="ACB61117.1"/>
    <property type="molecule type" value="Genomic_DNA"/>
</dbReference>
<dbReference type="AlphaFoldDB" id="B1YH56"/>
<proteinExistence type="predicted"/>
<reference evidence="3" key="3">
    <citation type="submission" date="2008-04" db="EMBL/GenBank/DDBJ databases">
        <title>Complete sequence of chromosome of Exiguobacterium sibiricum 255-15.</title>
        <authorList>
            <consortium name="US DOE Joint Genome Institute"/>
            <person name="Copeland A."/>
            <person name="Lucas S."/>
            <person name="Lapidus A."/>
            <person name="Glavina del Rio T."/>
            <person name="Dalin E."/>
            <person name="Tice H."/>
            <person name="Bruce D."/>
            <person name="Goodwin L."/>
            <person name="Pitluck S."/>
            <person name="Kiss H."/>
            <person name="Chertkov O."/>
            <person name="Monk C."/>
            <person name="Brettin T."/>
            <person name="Detter J.C."/>
            <person name="Han C."/>
            <person name="Kuske C.R."/>
            <person name="Schmutz J."/>
            <person name="Larimer F."/>
            <person name="Land M."/>
            <person name="Hauser L."/>
            <person name="Kyrpides N."/>
            <person name="Mikhailova N."/>
            <person name="Vishnivetskaya T."/>
            <person name="Rodrigues D.F."/>
            <person name="Gilichinsky D."/>
            <person name="Tiedje J."/>
            <person name="Richardson P."/>
        </authorList>
    </citation>
    <scope>NUCLEOTIDE SEQUENCE [LARGE SCALE GENOMIC DNA]</scope>
    <source>
        <strain evidence="3">DSM 17290 / CIP 109462 / JCM 13490 / 255-15</strain>
    </source>
</reference>
<accession>B1YH56</accession>
<name>B1YH56_EXIS2</name>
<keyword evidence="1" id="KW-0472">Membrane</keyword>
<keyword evidence="1" id="KW-1133">Transmembrane helix</keyword>
<keyword evidence="1" id="KW-0812">Transmembrane</keyword>
<reference evidence="2 3" key="2">
    <citation type="journal article" date="2008" name="BMC Genomics">
        <title>Architecture of thermal adaptation in an Exiguobacterium sibiricum strain isolated from 3 million year old permafrost: a genome and transcriptome approach.</title>
        <authorList>
            <person name="Rodrigues D.F."/>
            <person name="Ivanova N."/>
            <person name="He Z."/>
            <person name="Huebner M."/>
            <person name="Zhou J."/>
            <person name="Tiedje J.M."/>
        </authorList>
    </citation>
    <scope>NUCLEOTIDE SEQUENCE [LARGE SCALE GENOMIC DNA]</scope>
    <source>
        <strain evidence="3">DSM 17290 / CIP 109462 / JCM 13490 / 255-15</strain>
    </source>
</reference>
<evidence type="ECO:0000256" key="1">
    <source>
        <dbReference type="SAM" id="Phobius"/>
    </source>
</evidence>
<protein>
    <submittedName>
        <fullName evidence="2">Uncharacterized protein</fullName>
    </submittedName>
</protein>
<sequence>MLNLYLTLLDMPSLALAALVIGLVLTMKYGRLFVRRDIPGSSKRIAAVLYTGCLFGLGIIVLLYT</sequence>
<organism evidence="2 3">
    <name type="scientific">Exiguobacterium sibiricum (strain DSM 17290 / CCUG 55495 / CIP 109462 / JCM 13490 / 255-15)</name>
    <dbReference type="NCBI Taxonomy" id="262543"/>
    <lineage>
        <taxon>Bacteria</taxon>
        <taxon>Bacillati</taxon>
        <taxon>Bacillota</taxon>
        <taxon>Bacilli</taxon>
        <taxon>Bacillales</taxon>
        <taxon>Bacillales Family XII. Incertae Sedis</taxon>
        <taxon>Exiguobacterium</taxon>
    </lineage>
</organism>
<dbReference type="KEGG" id="esi:Exig_1662"/>